<comment type="caution">
    <text evidence="1">The sequence shown here is derived from an EMBL/GenBank/DDBJ whole genome shotgun (WGS) entry which is preliminary data.</text>
</comment>
<dbReference type="RefSeq" id="WP_146147067.1">
    <property type="nucleotide sequence ID" value="NZ_PYNF01000003.1"/>
</dbReference>
<dbReference type="AlphaFoldDB" id="A0A2T3KLB3"/>
<organism evidence="1 2">
    <name type="scientific">Photobacterium kishitanii</name>
    <dbReference type="NCBI Taxonomy" id="318456"/>
    <lineage>
        <taxon>Bacteria</taxon>
        <taxon>Pseudomonadati</taxon>
        <taxon>Pseudomonadota</taxon>
        <taxon>Gammaproteobacteria</taxon>
        <taxon>Vibrionales</taxon>
        <taxon>Vibrionaceae</taxon>
        <taxon>Photobacterium</taxon>
    </lineage>
</organism>
<reference evidence="1 2" key="1">
    <citation type="submission" date="2018-01" db="EMBL/GenBank/DDBJ databases">
        <title>Whole genome sequencing of Histamine producing bacteria.</title>
        <authorList>
            <person name="Butler K."/>
        </authorList>
    </citation>
    <scope>NUCLEOTIDE SEQUENCE [LARGE SCALE GENOMIC DNA]</scope>
    <source>
        <strain evidence="1 2">FS-7.2</strain>
    </source>
</reference>
<dbReference type="EMBL" id="PYNF01000003">
    <property type="protein sequence ID" value="PSV00508.1"/>
    <property type="molecule type" value="Genomic_DNA"/>
</dbReference>
<evidence type="ECO:0000313" key="1">
    <source>
        <dbReference type="EMBL" id="PSV00508.1"/>
    </source>
</evidence>
<dbReference type="Proteomes" id="UP000241426">
    <property type="component" value="Unassembled WGS sequence"/>
</dbReference>
<proteinExistence type="predicted"/>
<sequence length="131" mass="15274">MKTLSPEIKKQFRQILENIKEQECSIAYFLDEINNKHLDDWRQKENKACLQSATDKKEYFIQCFCEASGVGYNTKLNQDLALLAAYNYKVNLSEEERVASMMSKSECDELREAYSELAASLLLLIKEEHHQ</sequence>
<protein>
    <submittedName>
        <fullName evidence="1">Uncharacterized protein</fullName>
    </submittedName>
</protein>
<accession>A0A2T3KLB3</accession>
<evidence type="ECO:0000313" key="2">
    <source>
        <dbReference type="Proteomes" id="UP000241426"/>
    </source>
</evidence>
<name>A0A2T3KLB3_9GAMM</name>
<gene>
    <name evidence="1" type="ORF">C9J27_05075</name>
</gene>